<reference evidence="8 9" key="1">
    <citation type="submission" date="2017-01" db="EMBL/GenBank/DDBJ databases">
        <title>The cable genome- insights into the physiology and evolution of filamentous bacteria capable of sulfide oxidation via long distance electron transfer.</title>
        <authorList>
            <person name="Schreiber L."/>
            <person name="Bjerg J.T."/>
            <person name="Boggild A."/>
            <person name="Van De Vossenberg J."/>
            <person name="Meysman F."/>
            <person name="Nielsen L.P."/>
            <person name="Schramm A."/>
            <person name="Kjeldsen K.U."/>
        </authorList>
    </citation>
    <scope>NUCLEOTIDE SEQUENCE [LARGE SCALE GENOMIC DNA]</scope>
    <source>
        <strain evidence="8">MCF</strain>
    </source>
</reference>
<sequence>MTTDLHTLIKNQELAHQDLSCLYEITKILAAGTDLQESLNSVVRVLADMKKMENGTVTIVNPLTRELEIEVACGITATAQKKGKYKLGEGITGRVVSTGEPVIVPRIGEEPLFLNKTGIRNDEQKKKSSFICVPIKVTFESSEQKVFAQDIHSQPDNLSIGALSVDRYYEKEFGSQSEQDLRFLTIVSALIAQAVHKVQVINREKEALQLENQRLRRELSAKNRLSDIIGNSSRMQEVFEMAHRVADSNATVLLRGESGTGKSLVAKALHHNSRRADKPFLVVNCSALPENLLESELFGHERGAFTGAEQRKKGRFEQAEGGTLFLDEIGEISTTVQIKLLNVIQERCFQRLGGTEIIKADIRLVAATNRNLEEAVLESVFREDLYYRLNVFPVHLPPLRERRTDILLLAEYFLEQYCKENNKRIERISTTAIDLLIKYHWPGNVRELQNCMERAVLICDSNTISSVHLPPTLQSSETVSTDSPLSLSGAVESFERELIIDALKHTNGNQTKAAATWKQAYGSSTIRYIITVLTRSSSR</sequence>
<dbReference type="PROSITE" id="PS00675">
    <property type="entry name" value="SIGMA54_INTERACT_1"/>
    <property type="match status" value="1"/>
</dbReference>
<evidence type="ECO:0000256" key="3">
    <source>
        <dbReference type="ARBA" id="ARBA00023015"/>
    </source>
</evidence>
<organism evidence="8 9">
    <name type="scientific">Candidatus Electrothrix aarhusensis</name>
    <dbReference type="NCBI Taxonomy" id="1859131"/>
    <lineage>
        <taxon>Bacteria</taxon>
        <taxon>Pseudomonadati</taxon>
        <taxon>Thermodesulfobacteriota</taxon>
        <taxon>Desulfobulbia</taxon>
        <taxon>Desulfobulbales</taxon>
        <taxon>Desulfobulbaceae</taxon>
        <taxon>Candidatus Electrothrix</taxon>
    </lineage>
</organism>
<keyword evidence="3" id="KW-0805">Transcription regulation</keyword>
<feature type="coiled-coil region" evidence="6">
    <location>
        <begin position="191"/>
        <end position="225"/>
    </location>
</feature>
<dbReference type="InterPro" id="IPR002078">
    <property type="entry name" value="Sigma_54_int"/>
</dbReference>
<feature type="domain" description="Sigma-54 factor interaction" evidence="7">
    <location>
        <begin position="228"/>
        <end position="457"/>
    </location>
</feature>
<comment type="caution">
    <text evidence="8">The sequence shown here is derived from an EMBL/GenBank/DDBJ whole genome shotgun (WGS) entry which is preliminary data.</text>
</comment>
<dbReference type="SUPFAM" id="SSF52540">
    <property type="entry name" value="P-loop containing nucleoside triphosphate hydrolases"/>
    <property type="match status" value="1"/>
</dbReference>
<dbReference type="InterPro" id="IPR003593">
    <property type="entry name" value="AAA+_ATPase"/>
</dbReference>
<dbReference type="InterPro" id="IPR025943">
    <property type="entry name" value="Sigma_54_int_dom_ATP-bd_2"/>
</dbReference>
<dbReference type="PANTHER" id="PTHR32071">
    <property type="entry name" value="TRANSCRIPTIONAL REGULATORY PROTEIN"/>
    <property type="match status" value="1"/>
</dbReference>
<evidence type="ECO:0000256" key="6">
    <source>
        <dbReference type="SAM" id="Coils"/>
    </source>
</evidence>
<dbReference type="Pfam" id="PF00158">
    <property type="entry name" value="Sigma54_activat"/>
    <property type="match status" value="1"/>
</dbReference>
<accession>A0A444IX31</accession>
<dbReference type="FunFam" id="3.40.50.300:FF:000006">
    <property type="entry name" value="DNA-binding transcriptional regulator NtrC"/>
    <property type="match status" value="1"/>
</dbReference>
<evidence type="ECO:0000256" key="5">
    <source>
        <dbReference type="ARBA" id="ARBA00023163"/>
    </source>
</evidence>
<keyword evidence="6" id="KW-0175">Coiled coil</keyword>
<keyword evidence="4" id="KW-0238">DNA-binding</keyword>
<gene>
    <name evidence="8" type="ORF">H206_02691</name>
</gene>
<dbReference type="Pfam" id="PF02954">
    <property type="entry name" value="HTH_8"/>
    <property type="match status" value="1"/>
</dbReference>
<dbReference type="Pfam" id="PF25601">
    <property type="entry name" value="AAA_lid_14"/>
    <property type="match status" value="1"/>
</dbReference>
<dbReference type="Pfam" id="PF01590">
    <property type="entry name" value="GAF"/>
    <property type="match status" value="1"/>
</dbReference>
<keyword evidence="2" id="KW-0067">ATP-binding</keyword>
<dbReference type="InterPro" id="IPR025662">
    <property type="entry name" value="Sigma_54_int_dom_ATP-bd_1"/>
</dbReference>
<dbReference type="PROSITE" id="PS00688">
    <property type="entry name" value="SIGMA54_INTERACT_3"/>
    <property type="match status" value="1"/>
</dbReference>
<dbReference type="Proteomes" id="UP000287853">
    <property type="component" value="Unassembled WGS sequence"/>
</dbReference>
<dbReference type="EMBL" id="MTKO01000077">
    <property type="protein sequence ID" value="RWX45468.1"/>
    <property type="molecule type" value="Genomic_DNA"/>
</dbReference>
<evidence type="ECO:0000259" key="7">
    <source>
        <dbReference type="PROSITE" id="PS50045"/>
    </source>
</evidence>
<dbReference type="AlphaFoldDB" id="A0A444IX31"/>
<keyword evidence="5" id="KW-0804">Transcription</keyword>
<dbReference type="Gene3D" id="1.10.10.60">
    <property type="entry name" value="Homeodomain-like"/>
    <property type="match status" value="1"/>
</dbReference>
<dbReference type="Gene3D" id="3.40.50.300">
    <property type="entry name" value="P-loop containing nucleotide triphosphate hydrolases"/>
    <property type="match status" value="1"/>
</dbReference>
<evidence type="ECO:0000313" key="9">
    <source>
        <dbReference type="Proteomes" id="UP000287853"/>
    </source>
</evidence>
<keyword evidence="1" id="KW-0547">Nucleotide-binding</keyword>
<evidence type="ECO:0000256" key="4">
    <source>
        <dbReference type="ARBA" id="ARBA00023125"/>
    </source>
</evidence>
<name>A0A444IX31_9BACT</name>
<dbReference type="InterPro" id="IPR058031">
    <property type="entry name" value="AAA_lid_NorR"/>
</dbReference>
<dbReference type="PROSITE" id="PS00676">
    <property type="entry name" value="SIGMA54_INTERACT_2"/>
    <property type="match status" value="1"/>
</dbReference>
<dbReference type="Gene3D" id="1.10.8.60">
    <property type="match status" value="1"/>
</dbReference>
<dbReference type="CDD" id="cd00009">
    <property type="entry name" value="AAA"/>
    <property type="match status" value="1"/>
</dbReference>
<dbReference type="PANTHER" id="PTHR32071:SF113">
    <property type="entry name" value="ALGINATE BIOSYNTHESIS TRANSCRIPTIONAL REGULATORY PROTEIN ALGB"/>
    <property type="match status" value="1"/>
</dbReference>
<dbReference type="InterPro" id="IPR003018">
    <property type="entry name" value="GAF"/>
</dbReference>
<dbReference type="InterPro" id="IPR002197">
    <property type="entry name" value="HTH_Fis"/>
</dbReference>
<dbReference type="InterPro" id="IPR029016">
    <property type="entry name" value="GAF-like_dom_sf"/>
</dbReference>
<dbReference type="InterPro" id="IPR027417">
    <property type="entry name" value="P-loop_NTPase"/>
</dbReference>
<dbReference type="GO" id="GO:0043565">
    <property type="term" value="F:sequence-specific DNA binding"/>
    <property type="evidence" value="ECO:0007669"/>
    <property type="project" value="InterPro"/>
</dbReference>
<dbReference type="SMART" id="SM00065">
    <property type="entry name" value="GAF"/>
    <property type="match status" value="1"/>
</dbReference>
<dbReference type="GO" id="GO:0005524">
    <property type="term" value="F:ATP binding"/>
    <property type="evidence" value="ECO:0007669"/>
    <property type="project" value="UniProtKB-KW"/>
</dbReference>
<dbReference type="SMART" id="SM00382">
    <property type="entry name" value="AAA"/>
    <property type="match status" value="1"/>
</dbReference>
<dbReference type="SUPFAM" id="SSF55781">
    <property type="entry name" value="GAF domain-like"/>
    <property type="match status" value="1"/>
</dbReference>
<dbReference type="GO" id="GO:0006355">
    <property type="term" value="P:regulation of DNA-templated transcription"/>
    <property type="evidence" value="ECO:0007669"/>
    <property type="project" value="InterPro"/>
</dbReference>
<dbReference type="PROSITE" id="PS50045">
    <property type="entry name" value="SIGMA54_INTERACT_4"/>
    <property type="match status" value="1"/>
</dbReference>
<evidence type="ECO:0000256" key="2">
    <source>
        <dbReference type="ARBA" id="ARBA00022840"/>
    </source>
</evidence>
<protein>
    <submittedName>
        <fullName evidence="8">Nif-specific regulatory protein</fullName>
    </submittedName>
</protein>
<dbReference type="Gene3D" id="3.30.450.40">
    <property type="match status" value="1"/>
</dbReference>
<keyword evidence="9" id="KW-1185">Reference proteome</keyword>
<dbReference type="InterPro" id="IPR025944">
    <property type="entry name" value="Sigma_54_int_dom_CS"/>
</dbReference>
<proteinExistence type="predicted"/>
<evidence type="ECO:0000256" key="1">
    <source>
        <dbReference type="ARBA" id="ARBA00022741"/>
    </source>
</evidence>
<evidence type="ECO:0000313" key="8">
    <source>
        <dbReference type="EMBL" id="RWX45468.1"/>
    </source>
</evidence>